<feature type="domain" description="Core-binding (CB)" evidence="7">
    <location>
        <begin position="93"/>
        <end position="174"/>
    </location>
</feature>
<dbReference type="Gene3D" id="3.30.160.390">
    <property type="entry name" value="Integrase, DNA-binding domain"/>
    <property type="match status" value="1"/>
</dbReference>
<comment type="similarity">
    <text evidence="1">Belongs to the 'phage' integrase family.</text>
</comment>
<dbReference type="InterPro" id="IPR025166">
    <property type="entry name" value="Integrase_DNA_bind_dom"/>
</dbReference>
<dbReference type="SUPFAM" id="SSF56349">
    <property type="entry name" value="DNA breaking-rejoining enzymes"/>
    <property type="match status" value="1"/>
</dbReference>
<dbReference type="GO" id="GO:0006310">
    <property type="term" value="P:DNA recombination"/>
    <property type="evidence" value="ECO:0007669"/>
    <property type="project" value="UniProtKB-KW"/>
</dbReference>
<dbReference type="InterPro" id="IPR038488">
    <property type="entry name" value="Integrase_DNA-bd_sf"/>
</dbReference>
<evidence type="ECO:0000256" key="4">
    <source>
        <dbReference type="ARBA" id="ARBA00023172"/>
    </source>
</evidence>
<dbReference type="Pfam" id="PF22022">
    <property type="entry name" value="Phage_int_M"/>
    <property type="match status" value="1"/>
</dbReference>
<keyword evidence="3 5" id="KW-0238">DNA-binding</keyword>
<dbReference type="InterPro" id="IPR011010">
    <property type="entry name" value="DNA_brk_join_enz"/>
</dbReference>
<dbReference type="InterPro" id="IPR050808">
    <property type="entry name" value="Phage_Integrase"/>
</dbReference>
<evidence type="ECO:0000259" key="7">
    <source>
        <dbReference type="PROSITE" id="PS51900"/>
    </source>
</evidence>
<dbReference type="Gene3D" id="1.10.150.130">
    <property type="match status" value="1"/>
</dbReference>
<protein>
    <submittedName>
        <fullName evidence="8">Integrase</fullName>
    </submittedName>
</protein>
<evidence type="ECO:0000256" key="5">
    <source>
        <dbReference type="PROSITE-ProRule" id="PRU01248"/>
    </source>
</evidence>
<evidence type="ECO:0000256" key="2">
    <source>
        <dbReference type="ARBA" id="ARBA00022908"/>
    </source>
</evidence>
<sequence length="394" mass="44836">MPLTVAKLRTIKSTGKIERFYDEKGLYLEVTKAGGKYWRFKYAFGGKESRLTIGPWPDVSLDEAREARDEYRKSLRAGVPPSDYKNTPKADSITFKSVAEDWRANMGNIWSDSHAKTTLGRLELDVYPVLGDKALESITPHDVLPMLRSIEARGAYETAQRVLGICSMIFRYGVATKIILSDPCRDLRDALVPYTSKHFAAITRPAEVGRLLLTIDEYKGSAIVRAALVFSALTFCRPGEIRHAEWDEIDWKEKEWLLPAEKTKLRREHIVPLSRQAIEVLEGIRALTGRGRYVFPGQHNKTRPLSENGVNCALRRMGYTSDEMTAHGFRSMASTLLNEQGCWRFDVIERQLAHVEKSSVRGAYNRAEYLPERRQMMQAWADYLDELRALASGE</sequence>
<evidence type="ECO:0000313" key="9">
    <source>
        <dbReference type="Proteomes" id="UP000539075"/>
    </source>
</evidence>
<accession>A0A7W8C2Y5</accession>
<dbReference type="Pfam" id="PF00589">
    <property type="entry name" value="Phage_integrase"/>
    <property type="match status" value="1"/>
</dbReference>
<dbReference type="PANTHER" id="PTHR30629:SF2">
    <property type="entry name" value="PROPHAGE INTEGRASE INTS-RELATED"/>
    <property type="match status" value="1"/>
</dbReference>
<dbReference type="Gene3D" id="1.10.443.10">
    <property type="entry name" value="Intergrase catalytic core"/>
    <property type="match status" value="1"/>
</dbReference>
<dbReference type="PANTHER" id="PTHR30629">
    <property type="entry name" value="PROPHAGE INTEGRASE"/>
    <property type="match status" value="1"/>
</dbReference>
<dbReference type="PROSITE" id="PS51900">
    <property type="entry name" value="CB"/>
    <property type="match status" value="1"/>
</dbReference>
<dbReference type="InterPro" id="IPR053876">
    <property type="entry name" value="Phage_int_M"/>
</dbReference>
<name>A0A7W8C2Y5_9BACT</name>
<keyword evidence="2" id="KW-0229">DNA integration</keyword>
<dbReference type="CDD" id="cd00801">
    <property type="entry name" value="INT_P4_C"/>
    <property type="match status" value="1"/>
</dbReference>
<keyword evidence="9" id="KW-1185">Reference proteome</keyword>
<dbReference type="AlphaFoldDB" id="A0A7W8C2Y5"/>
<organism evidence="8 9">
    <name type="scientific">Desulfovibrio intestinalis</name>
    <dbReference type="NCBI Taxonomy" id="58621"/>
    <lineage>
        <taxon>Bacteria</taxon>
        <taxon>Pseudomonadati</taxon>
        <taxon>Thermodesulfobacteriota</taxon>
        <taxon>Desulfovibrionia</taxon>
        <taxon>Desulfovibrionales</taxon>
        <taxon>Desulfovibrionaceae</taxon>
        <taxon>Desulfovibrio</taxon>
    </lineage>
</organism>
<evidence type="ECO:0000313" key="8">
    <source>
        <dbReference type="EMBL" id="MBB5143908.1"/>
    </source>
</evidence>
<reference evidence="8 9" key="1">
    <citation type="submission" date="2020-08" db="EMBL/GenBank/DDBJ databases">
        <title>Genomic Encyclopedia of Type Strains, Phase IV (KMG-IV): sequencing the most valuable type-strain genomes for metagenomic binning, comparative biology and taxonomic classification.</title>
        <authorList>
            <person name="Goeker M."/>
        </authorList>
    </citation>
    <scope>NUCLEOTIDE SEQUENCE [LARGE SCALE GENOMIC DNA]</scope>
    <source>
        <strain evidence="8 9">DSM 11275</strain>
    </source>
</reference>
<dbReference type="PROSITE" id="PS51898">
    <property type="entry name" value="TYR_RECOMBINASE"/>
    <property type="match status" value="1"/>
</dbReference>
<gene>
    <name evidence="8" type="ORF">HNQ38_002008</name>
</gene>
<dbReference type="InterPro" id="IPR013762">
    <property type="entry name" value="Integrase-like_cat_sf"/>
</dbReference>
<evidence type="ECO:0000259" key="6">
    <source>
        <dbReference type="PROSITE" id="PS51898"/>
    </source>
</evidence>
<dbReference type="GO" id="GO:0015074">
    <property type="term" value="P:DNA integration"/>
    <property type="evidence" value="ECO:0007669"/>
    <property type="project" value="UniProtKB-KW"/>
</dbReference>
<evidence type="ECO:0000256" key="1">
    <source>
        <dbReference type="ARBA" id="ARBA00008857"/>
    </source>
</evidence>
<comment type="caution">
    <text evidence="8">The sequence shown here is derived from an EMBL/GenBank/DDBJ whole genome shotgun (WGS) entry which is preliminary data.</text>
</comment>
<dbReference type="RefSeq" id="WP_183719839.1">
    <property type="nucleotide sequence ID" value="NZ_JACHGO010000005.1"/>
</dbReference>
<keyword evidence="4" id="KW-0233">DNA recombination</keyword>
<dbReference type="InterPro" id="IPR044068">
    <property type="entry name" value="CB"/>
</dbReference>
<proteinExistence type="inferred from homology"/>
<dbReference type="Proteomes" id="UP000539075">
    <property type="component" value="Unassembled WGS sequence"/>
</dbReference>
<evidence type="ECO:0000256" key="3">
    <source>
        <dbReference type="ARBA" id="ARBA00023125"/>
    </source>
</evidence>
<feature type="domain" description="Tyr recombinase" evidence="6">
    <location>
        <begin position="197"/>
        <end position="382"/>
    </location>
</feature>
<dbReference type="EMBL" id="JACHGO010000005">
    <property type="protein sequence ID" value="MBB5143908.1"/>
    <property type="molecule type" value="Genomic_DNA"/>
</dbReference>
<dbReference type="GO" id="GO:0003677">
    <property type="term" value="F:DNA binding"/>
    <property type="evidence" value="ECO:0007669"/>
    <property type="project" value="UniProtKB-UniRule"/>
</dbReference>
<dbReference type="InterPro" id="IPR010998">
    <property type="entry name" value="Integrase_recombinase_N"/>
</dbReference>
<dbReference type="Pfam" id="PF13356">
    <property type="entry name" value="Arm-DNA-bind_3"/>
    <property type="match status" value="1"/>
</dbReference>
<dbReference type="InterPro" id="IPR002104">
    <property type="entry name" value="Integrase_catalytic"/>
</dbReference>